<proteinExistence type="predicted"/>
<dbReference type="Pfam" id="PF14559">
    <property type="entry name" value="TPR_19"/>
    <property type="match status" value="3"/>
</dbReference>
<dbReference type="Pfam" id="PF13432">
    <property type="entry name" value="TPR_16"/>
    <property type="match status" value="7"/>
</dbReference>
<feature type="signal peptide" evidence="4">
    <location>
        <begin position="1"/>
        <end position="23"/>
    </location>
</feature>
<dbReference type="PATRIC" id="fig|36861.3.peg.551"/>
<dbReference type="EMBL" id="LDUG01000018">
    <property type="protein sequence ID" value="KVW96876.1"/>
    <property type="molecule type" value="Genomic_DNA"/>
</dbReference>
<evidence type="ECO:0000256" key="2">
    <source>
        <dbReference type="ARBA" id="ARBA00022803"/>
    </source>
</evidence>
<keyword evidence="6" id="KW-1185">Reference proteome</keyword>
<protein>
    <submittedName>
        <fullName evidence="5">Uncharacterized protein</fullName>
    </submittedName>
</protein>
<feature type="repeat" description="TPR" evidence="3">
    <location>
        <begin position="163"/>
        <end position="196"/>
    </location>
</feature>
<dbReference type="PANTHER" id="PTHR45586">
    <property type="entry name" value="TPR REPEAT-CONTAINING PROTEIN PA4667"/>
    <property type="match status" value="1"/>
</dbReference>
<sequence length="924" mass="99724">MPIFTPTSRLLPALILGAGLLTACSGEDSATLVAEARAMAAAGDYKAAMIQLKNAVAEDDKNPEARYELGKLYLDQNDLASAEKEFRRAREAGYAANAINPMIARALLGQREFQRVLDELPAPAGPDAATLQALRATAELSLGRREDARKTLLHTQQAAPDNAEVHLALAQLALADGDADKAMQALDQALRIDPRHHDSLLLKGDLLRATGKPAEAAAVYREVLKIDPRHANARLALAGIALADNKLADARSEVDAALKASPNNLQARYTQALIDFREKKTERARDHLAAVLKRAPNYVPALLLGGSIEYALGNLQTAEAHLNKAVKAAPNNLYALRLLAATQLRLGRPDDASKTLAPALKSANQDPGVLVVAGEIALAKKDFAQASAYFEQAAQHSPDNAAIRTELGISRLAQGDSRAMADLQAAADMEGSSSRADTFIILNQLRQQQFDAALTSIATLEKKQAADPLIWNYRGAAYLGKQDAVRARDSFSQALKLDPAFFPAAANLAQLDLKDKQPAAARQRFEAILKAEPKHLNAMLALADLALRDKDEKSYVNWLEKAAAAHPQALQPRVALARYQLAKGDRNKALATAREAVNAQPDNPVALDLLGTTQLALGDTTNALGSYRKLAERMPGQAAPLVKVATAQITAKDLPGARKTLQDALRIQPDFLDAQLMLGGVEIQGARFDEASKLAKQVQQQKPDKPAGFILEGDTAFARKDYPAALAAFERAHKLAPSGALLARQLQVFNATQRPGEGEKRLAAWLVANPQDADTRALLAESLIRRKQYAAAAEHYLVLNKSNPGNLLVLNNLAWTLSELNDKRALSFAEQALKLKPDNPAVLDTYGWLLVRSGNAAKGLGILKKAQSKAPDAAEIQWHLAYALNENGDKARARQELKMLLDRNVGFTAEAQARQLYNHLTATH</sequence>
<dbReference type="InterPro" id="IPR011990">
    <property type="entry name" value="TPR-like_helical_dom_sf"/>
</dbReference>
<keyword evidence="4" id="KW-0732">Signal</keyword>
<feature type="chain" id="PRO_5007125710" evidence="4">
    <location>
        <begin position="24"/>
        <end position="924"/>
    </location>
</feature>
<dbReference type="STRING" id="1123392.GCA_000376425_00728"/>
<accession>A0A106BQP0</accession>
<evidence type="ECO:0000256" key="4">
    <source>
        <dbReference type="SAM" id="SignalP"/>
    </source>
</evidence>
<dbReference type="NCBIfam" id="TIGR02917">
    <property type="entry name" value="PEP_TPR_lipo"/>
    <property type="match status" value="1"/>
</dbReference>
<dbReference type="SMART" id="SM00028">
    <property type="entry name" value="TPR"/>
    <property type="match status" value="19"/>
</dbReference>
<evidence type="ECO:0000256" key="3">
    <source>
        <dbReference type="PROSITE-ProRule" id="PRU00339"/>
    </source>
</evidence>
<dbReference type="PROSITE" id="PS50005">
    <property type="entry name" value="TPR"/>
    <property type="match status" value="5"/>
</dbReference>
<dbReference type="AlphaFoldDB" id="A0A106BQP0"/>
<feature type="repeat" description="TPR" evidence="3">
    <location>
        <begin position="706"/>
        <end position="739"/>
    </location>
</feature>
<feature type="repeat" description="TPR" evidence="3">
    <location>
        <begin position="468"/>
        <end position="501"/>
    </location>
</feature>
<feature type="repeat" description="TPR" evidence="3">
    <location>
        <begin position="197"/>
        <end position="230"/>
    </location>
</feature>
<dbReference type="InterPro" id="IPR051012">
    <property type="entry name" value="CellSynth/LPSAsmb/PSIAsmb"/>
</dbReference>
<dbReference type="Gene3D" id="1.25.40.10">
    <property type="entry name" value="Tetratricopeptide repeat domain"/>
    <property type="match status" value="9"/>
</dbReference>
<dbReference type="SUPFAM" id="SSF48452">
    <property type="entry name" value="TPR-like"/>
    <property type="match status" value="5"/>
</dbReference>
<dbReference type="RefSeq" id="WP_059752909.1">
    <property type="nucleotide sequence ID" value="NZ_LDUG01000018.1"/>
</dbReference>
<reference evidence="5 6" key="1">
    <citation type="journal article" date="2015" name="Appl. Environ. Microbiol.">
        <title>Aerobic and Anaerobic Thiosulfate Oxidation by a Cold-Adapted, Subglacial Chemoautotroph.</title>
        <authorList>
            <person name="Harrold Z.R."/>
            <person name="Skidmore M.L."/>
            <person name="Hamilton T.L."/>
            <person name="Desch L."/>
            <person name="Amada K."/>
            <person name="van Gelder W."/>
            <person name="Glover K."/>
            <person name="Roden E.E."/>
            <person name="Boyd E.S."/>
        </authorList>
    </citation>
    <scope>NUCLEOTIDE SEQUENCE [LARGE SCALE GENOMIC DNA]</scope>
    <source>
        <strain evidence="5 6">RG</strain>
    </source>
</reference>
<comment type="caution">
    <text evidence="5">The sequence shown here is derived from an EMBL/GenBank/DDBJ whole genome shotgun (WGS) entry which is preliminary data.</text>
</comment>
<name>A0A106BQP0_THIDE</name>
<dbReference type="InterPro" id="IPR019734">
    <property type="entry name" value="TPR_rpt"/>
</dbReference>
<feature type="repeat" description="TPR" evidence="3">
    <location>
        <begin position="367"/>
        <end position="400"/>
    </location>
</feature>
<gene>
    <name evidence="5" type="ORF">ABW22_05450</name>
</gene>
<evidence type="ECO:0000256" key="1">
    <source>
        <dbReference type="ARBA" id="ARBA00022737"/>
    </source>
</evidence>
<keyword evidence="2 3" id="KW-0802">TPR repeat</keyword>
<dbReference type="Proteomes" id="UP000064243">
    <property type="component" value="Unassembled WGS sequence"/>
</dbReference>
<organism evidence="5 6">
    <name type="scientific">Thiobacillus denitrificans</name>
    <dbReference type="NCBI Taxonomy" id="36861"/>
    <lineage>
        <taxon>Bacteria</taxon>
        <taxon>Pseudomonadati</taxon>
        <taxon>Pseudomonadota</taxon>
        <taxon>Betaproteobacteria</taxon>
        <taxon>Nitrosomonadales</taxon>
        <taxon>Thiobacillaceae</taxon>
        <taxon>Thiobacillus</taxon>
    </lineage>
</organism>
<dbReference type="PANTHER" id="PTHR45586:SF1">
    <property type="entry name" value="LIPOPOLYSACCHARIDE ASSEMBLY PROTEIN B"/>
    <property type="match status" value="1"/>
</dbReference>
<evidence type="ECO:0000313" key="6">
    <source>
        <dbReference type="Proteomes" id="UP000064243"/>
    </source>
</evidence>
<dbReference type="InterPro" id="IPR014266">
    <property type="entry name" value="PEP-CTERM_TPR_PrsT"/>
</dbReference>
<keyword evidence="1" id="KW-0677">Repeat</keyword>
<evidence type="ECO:0000313" key="5">
    <source>
        <dbReference type="EMBL" id="KVW96876.1"/>
    </source>
</evidence>
<dbReference type="OrthoDB" id="5290951at2"/>